<proteinExistence type="inferred from homology"/>
<evidence type="ECO:0000256" key="10">
    <source>
        <dbReference type="ARBA" id="ARBA00032441"/>
    </source>
</evidence>
<keyword evidence="7" id="KW-0547">Nucleotide-binding</keyword>
<protein>
    <recommendedName>
        <fullName evidence="3">tRNA threonylcarbamoyladenosine biosynthesis protein TsaE</fullName>
    </recommendedName>
    <alternativeName>
        <fullName evidence="10">t(6)A37 threonylcarbamoyladenosine biosynthesis protein TsaE</fullName>
    </alternativeName>
</protein>
<dbReference type="GO" id="GO:0046872">
    <property type="term" value="F:metal ion binding"/>
    <property type="evidence" value="ECO:0007669"/>
    <property type="project" value="UniProtKB-KW"/>
</dbReference>
<evidence type="ECO:0000313" key="12">
    <source>
        <dbReference type="Proteomes" id="UP000199650"/>
    </source>
</evidence>
<evidence type="ECO:0000256" key="1">
    <source>
        <dbReference type="ARBA" id="ARBA00004496"/>
    </source>
</evidence>
<dbReference type="PANTHER" id="PTHR33540">
    <property type="entry name" value="TRNA THREONYLCARBAMOYLADENOSINE BIOSYNTHESIS PROTEIN TSAE"/>
    <property type="match status" value="1"/>
</dbReference>
<dbReference type="InterPro" id="IPR003442">
    <property type="entry name" value="T6A_TsaE"/>
</dbReference>
<dbReference type="Gene3D" id="3.40.50.300">
    <property type="entry name" value="P-loop containing nucleotide triphosphate hydrolases"/>
    <property type="match status" value="1"/>
</dbReference>
<dbReference type="SUPFAM" id="SSF52540">
    <property type="entry name" value="P-loop containing nucleoside triphosphate hydrolases"/>
    <property type="match status" value="1"/>
</dbReference>
<keyword evidence="8" id="KW-0067">ATP-binding</keyword>
<evidence type="ECO:0000256" key="2">
    <source>
        <dbReference type="ARBA" id="ARBA00007599"/>
    </source>
</evidence>
<dbReference type="Pfam" id="PF02367">
    <property type="entry name" value="TsaE"/>
    <property type="match status" value="1"/>
</dbReference>
<dbReference type="GO" id="GO:0002949">
    <property type="term" value="P:tRNA threonylcarbamoyladenosine modification"/>
    <property type="evidence" value="ECO:0007669"/>
    <property type="project" value="InterPro"/>
</dbReference>
<keyword evidence="4" id="KW-0963">Cytoplasm</keyword>
<evidence type="ECO:0000256" key="7">
    <source>
        <dbReference type="ARBA" id="ARBA00022741"/>
    </source>
</evidence>
<dbReference type="OrthoDB" id="9800307at2"/>
<keyword evidence="6" id="KW-0479">Metal-binding</keyword>
<dbReference type="STRING" id="1173584.SAMN05444851_0322"/>
<dbReference type="Proteomes" id="UP000199650">
    <property type="component" value="Unassembled WGS sequence"/>
</dbReference>
<evidence type="ECO:0000256" key="8">
    <source>
        <dbReference type="ARBA" id="ARBA00022840"/>
    </source>
</evidence>
<gene>
    <name evidence="11" type="ORF">SAMN05444851_0322</name>
</gene>
<dbReference type="AlphaFoldDB" id="A0A1I0MUI2"/>
<dbReference type="EMBL" id="FOJB01000001">
    <property type="protein sequence ID" value="SEV92024.1"/>
    <property type="molecule type" value="Genomic_DNA"/>
</dbReference>
<evidence type="ECO:0000256" key="4">
    <source>
        <dbReference type="ARBA" id="ARBA00022490"/>
    </source>
</evidence>
<dbReference type="NCBIfam" id="TIGR00150">
    <property type="entry name" value="T6A_YjeE"/>
    <property type="match status" value="1"/>
</dbReference>
<reference evidence="11 12" key="1">
    <citation type="submission" date="2016-10" db="EMBL/GenBank/DDBJ databases">
        <authorList>
            <person name="de Groot N.N."/>
        </authorList>
    </citation>
    <scope>NUCLEOTIDE SEQUENCE [LARGE SCALE GENOMIC DNA]</scope>
    <source>
        <strain evidence="11 12">DSM 29439</strain>
    </source>
</reference>
<keyword evidence="9" id="KW-0460">Magnesium</keyword>
<sequence>MSQAFSHQGLFPSPDHTRQFAENLSAYLRSGDVILLEGGIGAGKTHFARSLIQALQARTCRVEDVPSPTFTLVQTYDVDPSEIWHADLYRLSHPDEIEELGLTQAFDDAICLVEWPDRLGDLWPERALLMSFDTSADPGREDHRVITFTGPKHIWQDRVLGALPS</sequence>
<keyword evidence="12" id="KW-1185">Reference proteome</keyword>
<dbReference type="RefSeq" id="WP_091427693.1">
    <property type="nucleotide sequence ID" value="NZ_FOJB01000001.1"/>
</dbReference>
<dbReference type="PANTHER" id="PTHR33540:SF2">
    <property type="entry name" value="TRNA THREONYLCARBAMOYLADENOSINE BIOSYNTHESIS PROTEIN TSAE"/>
    <property type="match status" value="1"/>
</dbReference>
<dbReference type="GO" id="GO:0005524">
    <property type="term" value="F:ATP binding"/>
    <property type="evidence" value="ECO:0007669"/>
    <property type="project" value="UniProtKB-KW"/>
</dbReference>
<accession>A0A1I0MUI2</accession>
<evidence type="ECO:0000256" key="5">
    <source>
        <dbReference type="ARBA" id="ARBA00022694"/>
    </source>
</evidence>
<name>A0A1I0MUI2_9RHOB</name>
<evidence type="ECO:0000256" key="3">
    <source>
        <dbReference type="ARBA" id="ARBA00019010"/>
    </source>
</evidence>
<dbReference type="InterPro" id="IPR027417">
    <property type="entry name" value="P-loop_NTPase"/>
</dbReference>
<evidence type="ECO:0000256" key="6">
    <source>
        <dbReference type="ARBA" id="ARBA00022723"/>
    </source>
</evidence>
<comment type="similarity">
    <text evidence="2">Belongs to the TsaE family.</text>
</comment>
<organism evidence="11 12">
    <name type="scientific">Aliiroseovarius sediminilitoris</name>
    <dbReference type="NCBI Taxonomy" id="1173584"/>
    <lineage>
        <taxon>Bacteria</taxon>
        <taxon>Pseudomonadati</taxon>
        <taxon>Pseudomonadota</taxon>
        <taxon>Alphaproteobacteria</taxon>
        <taxon>Rhodobacterales</taxon>
        <taxon>Paracoccaceae</taxon>
        <taxon>Aliiroseovarius</taxon>
    </lineage>
</organism>
<comment type="subcellular location">
    <subcellularLocation>
        <location evidence="1">Cytoplasm</location>
    </subcellularLocation>
</comment>
<evidence type="ECO:0000256" key="9">
    <source>
        <dbReference type="ARBA" id="ARBA00022842"/>
    </source>
</evidence>
<dbReference type="GO" id="GO:0005737">
    <property type="term" value="C:cytoplasm"/>
    <property type="evidence" value="ECO:0007669"/>
    <property type="project" value="UniProtKB-SubCell"/>
</dbReference>
<evidence type="ECO:0000313" key="11">
    <source>
        <dbReference type="EMBL" id="SEV92024.1"/>
    </source>
</evidence>
<keyword evidence="5" id="KW-0819">tRNA processing</keyword>